<dbReference type="GO" id="GO:0004493">
    <property type="term" value="F:methylmalonyl-CoA epimerase activity"/>
    <property type="evidence" value="ECO:0007669"/>
    <property type="project" value="TreeGrafter"/>
</dbReference>
<dbReference type="Gene3D" id="3.10.180.10">
    <property type="entry name" value="2,3-Dihydroxybiphenyl 1,2-Dioxygenase, domain 1"/>
    <property type="match status" value="1"/>
</dbReference>
<proteinExistence type="predicted"/>
<evidence type="ECO:0000313" key="4">
    <source>
        <dbReference type="Proteomes" id="UP000494117"/>
    </source>
</evidence>
<dbReference type="GO" id="GO:0046872">
    <property type="term" value="F:metal ion binding"/>
    <property type="evidence" value="ECO:0007669"/>
    <property type="project" value="UniProtKB-KW"/>
</dbReference>
<dbReference type="Pfam" id="PF00903">
    <property type="entry name" value="Glyoxalase"/>
    <property type="match status" value="1"/>
</dbReference>
<keyword evidence="1" id="KW-0479">Metal-binding</keyword>
<dbReference type="PANTHER" id="PTHR43048">
    <property type="entry name" value="METHYLMALONYL-COA EPIMERASE"/>
    <property type="match status" value="1"/>
</dbReference>
<dbReference type="SUPFAM" id="SSF54593">
    <property type="entry name" value="Glyoxalase/Bleomycin resistance protein/Dihydroxybiphenyl dioxygenase"/>
    <property type="match status" value="1"/>
</dbReference>
<protein>
    <submittedName>
        <fullName evidence="3">2-epi-5-epi-valiolone epimerase</fullName>
        <ecNumber evidence="3">5.1.3.33</ecNumber>
    </submittedName>
</protein>
<feature type="domain" description="VOC" evidence="2">
    <location>
        <begin position="10"/>
        <end position="161"/>
    </location>
</feature>
<dbReference type="EMBL" id="CADILG010000020">
    <property type="protein sequence ID" value="CAB3875607.1"/>
    <property type="molecule type" value="Genomic_DNA"/>
</dbReference>
<dbReference type="GO" id="GO:0046491">
    <property type="term" value="P:L-methylmalonyl-CoA metabolic process"/>
    <property type="evidence" value="ECO:0007669"/>
    <property type="project" value="TreeGrafter"/>
</dbReference>
<dbReference type="PANTHER" id="PTHR43048:SF6">
    <property type="entry name" value="BLR8189 PROTEIN"/>
    <property type="match status" value="1"/>
</dbReference>
<accession>A0A6S7D2Y5</accession>
<keyword evidence="3" id="KW-0413">Isomerase</keyword>
<name>A0A6S7D2Y5_9BURK</name>
<evidence type="ECO:0000313" key="3">
    <source>
        <dbReference type="EMBL" id="CAB3875607.1"/>
    </source>
</evidence>
<sequence>MQNNPLGISRIDHVSWTVERLDPAVAFYERVFGAQVLYRLGPVHATQLPDATDGRDWTEAHLGVKDAGLELAMLVLPGGARIEIFEYEQAPGETRSPATCDQVGSYHLSIEVQDLDAAAQLLRDNGCTVFERIAFSDGPTSGSQFQRFLDPWKNIFELAAHAPSA</sequence>
<gene>
    <name evidence="3" type="primary">cetB_1</name>
    <name evidence="3" type="ORF">LMG26858_02957</name>
</gene>
<keyword evidence="4" id="KW-1185">Reference proteome</keyword>
<dbReference type="InterPro" id="IPR037523">
    <property type="entry name" value="VOC_core"/>
</dbReference>
<reference evidence="3 4" key="1">
    <citation type="submission" date="2020-04" db="EMBL/GenBank/DDBJ databases">
        <authorList>
            <person name="De Canck E."/>
        </authorList>
    </citation>
    <scope>NUCLEOTIDE SEQUENCE [LARGE SCALE GENOMIC DNA]</scope>
    <source>
        <strain evidence="3 4">LMG 26858</strain>
    </source>
</reference>
<dbReference type="PROSITE" id="PS51819">
    <property type="entry name" value="VOC"/>
    <property type="match status" value="1"/>
</dbReference>
<evidence type="ECO:0000259" key="2">
    <source>
        <dbReference type="PROSITE" id="PS51819"/>
    </source>
</evidence>
<dbReference type="Proteomes" id="UP000494117">
    <property type="component" value="Unassembled WGS sequence"/>
</dbReference>
<evidence type="ECO:0000256" key="1">
    <source>
        <dbReference type="ARBA" id="ARBA00022723"/>
    </source>
</evidence>
<dbReference type="InterPro" id="IPR004360">
    <property type="entry name" value="Glyas_Fos-R_dOase_dom"/>
</dbReference>
<dbReference type="AlphaFoldDB" id="A0A6S7D2Y5"/>
<dbReference type="InterPro" id="IPR029068">
    <property type="entry name" value="Glyas_Bleomycin-R_OHBP_Dase"/>
</dbReference>
<organism evidence="3 4">
    <name type="scientific">Achromobacter anxifer</name>
    <dbReference type="NCBI Taxonomy" id="1287737"/>
    <lineage>
        <taxon>Bacteria</taxon>
        <taxon>Pseudomonadati</taxon>
        <taxon>Pseudomonadota</taxon>
        <taxon>Betaproteobacteria</taxon>
        <taxon>Burkholderiales</taxon>
        <taxon>Alcaligenaceae</taxon>
        <taxon>Achromobacter</taxon>
    </lineage>
</organism>
<dbReference type="EC" id="5.1.3.33" evidence="3"/>
<dbReference type="InterPro" id="IPR051785">
    <property type="entry name" value="MMCE/EMCE_epimerase"/>
</dbReference>
<dbReference type="RefSeq" id="WP_175207789.1">
    <property type="nucleotide sequence ID" value="NZ_CADILG010000020.1"/>
</dbReference>